<dbReference type="AlphaFoldDB" id="A0A9J7BIN6"/>
<dbReference type="PANTHER" id="PTHR30576:SF10">
    <property type="entry name" value="SLL5057 PROTEIN"/>
    <property type="match status" value="1"/>
</dbReference>
<keyword evidence="5" id="KW-1185">Reference proteome</keyword>
<dbReference type="Pfam" id="PF02397">
    <property type="entry name" value="Bac_transf"/>
    <property type="match status" value="1"/>
</dbReference>
<organism evidence="4 5">
    <name type="scientific">Occallatibacter riparius</name>
    <dbReference type="NCBI Taxonomy" id="1002689"/>
    <lineage>
        <taxon>Bacteria</taxon>
        <taxon>Pseudomonadati</taxon>
        <taxon>Acidobacteriota</taxon>
        <taxon>Terriglobia</taxon>
        <taxon>Terriglobales</taxon>
        <taxon>Acidobacteriaceae</taxon>
        <taxon>Occallatibacter</taxon>
    </lineage>
</organism>
<evidence type="ECO:0000313" key="4">
    <source>
        <dbReference type="EMBL" id="UWZ82664.1"/>
    </source>
</evidence>
<keyword evidence="4" id="KW-0808">Transferase</keyword>
<keyword evidence="2" id="KW-0812">Transmembrane</keyword>
<sequence length="203" mass="22481">MVTSNSWQRIVATVSPAEWAQQSPDEAFGGYSAGAAKRLLDLSMAGLGLVVLFPLLAVIALAVKLDSRGSALFISRRLGRNGRVFQCWKFRTMTQDVQETRLGLWLRRHGLDELPQLINVIRGEMSVVGPKPLMASEFPKETASRLRRLQMMPGMTGLWAVSDAESSPLTPYISPDDVYRRNWSIWLDVIIVARSMGAAVVGH</sequence>
<reference evidence="4" key="1">
    <citation type="submission" date="2021-04" db="EMBL/GenBank/DDBJ databases">
        <title>Phylogenetic analysis of Acidobacteriaceae.</title>
        <authorList>
            <person name="Qiu L."/>
            <person name="Zhang Q."/>
        </authorList>
    </citation>
    <scope>NUCLEOTIDE SEQUENCE</scope>
    <source>
        <strain evidence="4">DSM 25168</strain>
    </source>
</reference>
<feature type="domain" description="Bacterial sugar transferase" evidence="3">
    <location>
        <begin position="37"/>
        <end position="198"/>
    </location>
</feature>
<dbReference type="PANTHER" id="PTHR30576">
    <property type="entry name" value="COLANIC BIOSYNTHESIS UDP-GLUCOSE LIPID CARRIER TRANSFERASE"/>
    <property type="match status" value="1"/>
</dbReference>
<comment type="similarity">
    <text evidence="1">Belongs to the bacterial sugar transferase family.</text>
</comment>
<dbReference type="RefSeq" id="WP_260791851.1">
    <property type="nucleotide sequence ID" value="NZ_CP093313.1"/>
</dbReference>
<evidence type="ECO:0000256" key="1">
    <source>
        <dbReference type="ARBA" id="ARBA00006464"/>
    </source>
</evidence>
<feature type="transmembrane region" description="Helical" evidence="2">
    <location>
        <begin position="42"/>
        <end position="63"/>
    </location>
</feature>
<dbReference type="EMBL" id="CP093313">
    <property type="protein sequence ID" value="UWZ82664.1"/>
    <property type="molecule type" value="Genomic_DNA"/>
</dbReference>
<evidence type="ECO:0000256" key="2">
    <source>
        <dbReference type="SAM" id="Phobius"/>
    </source>
</evidence>
<dbReference type="Proteomes" id="UP001059380">
    <property type="component" value="Chromosome"/>
</dbReference>
<evidence type="ECO:0000313" key="5">
    <source>
        <dbReference type="Proteomes" id="UP001059380"/>
    </source>
</evidence>
<dbReference type="GO" id="GO:0016780">
    <property type="term" value="F:phosphotransferase activity, for other substituted phosphate groups"/>
    <property type="evidence" value="ECO:0007669"/>
    <property type="project" value="TreeGrafter"/>
</dbReference>
<proteinExistence type="inferred from homology"/>
<dbReference type="KEGG" id="orp:MOP44_19090"/>
<dbReference type="InterPro" id="IPR003362">
    <property type="entry name" value="Bact_transf"/>
</dbReference>
<accession>A0A9J7BIN6</accession>
<keyword evidence="2" id="KW-1133">Transmembrane helix</keyword>
<gene>
    <name evidence="4" type="ORF">MOP44_19090</name>
</gene>
<keyword evidence="2" id="KW-0472">Membrane</keyword>
<protein>
    <submittedName>
        <fullName evidence="4">Sugar transferase</fullName>
    </submittedName>
</protein>
<evidence type="ECO:0000259" key="3">
    <source>
        <dbReference type="Pfam" id="PF02397"/>
    </source>
</evidence>
<name>A0A9J7BIN6_9BACT</name>